<keyword evidence="2 3" id="KW-0687">Ribonucleoprotein</keyword>
<dbReference type="PROSITE" id="PS00362">
    <property type="entry name" value="RIBOSOMAL_S15"/>
    <property type="match status" value="1"/>
</dbReference>
<keyword evidence="1 3" id="KW-0689">Ribosomal protein</keyword>
<dbReference type="Proteomes" id="UP001293791">
    <property type="component" value="Unassembled WGS sequence"/>
</dbReference>
<dbReference type="HAMAP" id="MF_01343_B">
    <property type="entry name" value="Ribosomal_uS15_B"/>
    <property type="match status" value="1"/>
</dbReference>
<dbReference type="SMART" id="SM01387">
    <property type="entry name" value="Ribosomal_S15"/>
    <property type="match status" value="1"/>
</dbReference>
<protein>
    <recommendedName>
        <fullName evidence="3">Small ribosomal subunit protein uS15</fullName>
    </recommendedName>
</protein>
<keyword evidence="7" id="KW-1185">Reference proteome</keyword>
<organism evidence="6 7">
    <name type="scientific">Candidatus Cyrtobacter comes</name>
    <dbReference type="NCBI Taxonomy" id="675776"/>
    <lineage>
        <taxon>Bacteria</taxon>
        <taxon>Pseudomonadati</taxon>
        <taxon>Pseudomonadota</taxon>
        <taxon>Alphaproteobacteria</taxon>
        <taxon>Rickettsiales</taxon>
        <taxon>Candidatus Midichloriaceae</taxon>
        <taxon>Candidatus Cyrtobacter</taxon>
    </lineage>
</organism>
<dbReference type="InterPro" id="IPR000589">
    <property type="entry name" value="Ribosomal_uS15"/>
</dbReference>
<evidence type="ECO:0000256" key="2">
    <source>
        <dbReference type="ARBA" id="ARBA00023274"/>
    </source>
</evidence>
<keyword evidence="3 5" id="KW-0699">rRNA-binding</keyword>
<comment type="function">
    <text evidence="3 5">One of the primary rRNA binding proteins, it binds directly to 16S rRNA where it helps nucleate assembly of the platform of the 30S subunit by binding and bridging several RNA helices of the 16S rRNA.</text>
</comment>
<evidence type="ECO:0000313" key="7">
    <source>
        <dbReference type="Proteomes" id="UP001293791"/>
    </source>
</evidence>
<comment type="caution">
    <text evidence="6">The sequence shown here is derived from an EMBL/GenBank/DDBJ whole genome shotgun (WGS) entry which is preliminary data.</text>
</comment>
<dbReference type="GO" id="GO:0005840">
    <property type="term" value="C:ribosome"/>
    <property type="evidence" value="ECO:0007669"/>
    <property type="project" value="UniProtKB-KW"/>
</dbReference>
<dbReference type="SUPFAM" id="SSF47060">
    <property type="entry name" value="S15/NS1 RNA-binding domain"/>
    <property type="match status" value="1"/>
</dbReference>
<name>A0ABU5L6D4_9RICK</name>
<proteinExistence type="inferred from homology"/>
<evidence type="ECO:0000256" key="1">
    <source>
        <dbReference type="ARBA" id="ARBA00022980"/>
    </source>
</evidence>
<evidence type="ECO:0000256" key="3">
    <source>
        <dbReference type="HAMAP-Rule" id="MF_01343"/>
    </source>
</evidence>
<dbReference type="InterPro" id="IPR005290">
    <property type="entry name" value="Ribosomal_uS15_bac-type"/>
</dbReference>
<comment type="subunit">
    <text evidence="3">Part of the 30S ribosomal subunit. Forms a bridge to the 50S subunit in the 70S ribosome, contacting the 23S rRNA.</text>
</comment>
<comment type="function">
    <text evidence="3">Forms an intersubunit bridge (bridge B4) with the 23S rRNA of the 50S subunit in the ribosome.</text>
</comment>
<dbReference type="RefSeq" id="WP_322497191.1">
    <property type="nucleotide sequence ID" value="NZ_JARGYT010000001.1"/>
</dbReference>
<evidence type="ECO:0000256" key="4">
    <source>
        <dbReference type="RuleBase" id="RU003919"/>
    </source>
</evidence>
<evidence type="ECO:0000256" key="5">
    <source>
        <dbReference type="RuleBase" id="RU004524"/>
    </source>
</evidence>
<dbReference type="NCBIfam" id="TIGR00952">
    <property type="entry name" value="S15_bact"/>
    <property type="match status" value="1"/>
</dbReference>
<dbReference type="EMBL" id="JARGYT010000001">
    <property type="protein sequence ID" value="MDZ5761678.1"/>
    <property type="molecule type" value="Genomic_DNA"/>
</dbReference>
<dbReference type="Gene3D" id="1.10.287.10">
    <property type="entry name" value="S15/NS1, RNA-binding"/>
    <property type="match status" value="1"/>
</dbReference>
<dbReference type="CDD" id="cd00677">
    <property type="entry name" value="S15_NS1_EPRS_RNA-bind"/>
    <property type="match status" value="1"/>
</dbReference>
<dbReference type="PANTHER" id="PTHR23321:SF26">
    <property type="entry name" value="SMALL RIBOSOMAL SUBUNIT PROTEIN US15M"/>
    <property type="match status" value="1"/>
</dbReference>
<dbReference type="Pfam" id="PF00312">
    <property type="entry name" value="Ribosomal_S15"/>
    <property type="match status" value="1"/>
</dbReference>
<gene>
    <name evidence="3" type="primary">rpsO</name>
    <name evidence="6" type="ORF">Cyrtocomes_00034</name>
</gene>
<comment type="similarity">
    <text evidence="3 4">Belongs to the universal ribosomal protein uS15 family.</text>
</comment>
<dbReference type="InterPro" id="IPR009068">
    <property type="entry name" value="uS15_NS1_RNA-bd_sf"/>
</dbReference>
<accession>A0ABU5L6D4</accession>
<evidence type="ECO:0000313" key="6">
    <source>
        <dbReference type="EMBL" id="MDZ5761678.1"/>
    </source>
</evidence>
<dbReference type="PANTHER" id="PTHR23321">
    <property type="entry name" value="RIBOSOMAL PROTEIN S15, BACTERIAL AND ORGANELLAR"/>
    <property type="match status" value="1"/>
</dbReference>
<sequence>MSNVKMHKAELIQEFSKAGSGSVEAQCAIFSERIRNLAMHYKSHPKDHQAVRELLRVVNKRKALLTYLSKRSAGRYQDLVERLGLRK</sequence>
<keyword evidence="3 5" id="KW-0694">RNA-binding</keyword>
<reference evidence="6 7" key="1">
    <citation type="submission" date="2023-02" db="EMBL/GenBank/DDBJ databases">
        <title>Host association and intracellularity evolved multiple times independently in the Rickettsiales.</title>
        <authorList>
            <person name="Castelli M."/>
            <person name="Nardi T."/>
            <person name="Gammuto L."/>
            <person name="Bellinzona G."/>
            <person name="Sabaneyeva E."/>
            <person name="Potekhin A."/>
            <person name="Serra V."/>
            <person name="Petroni G."/>
            <person name="Sassera D."/>
        </authorList>
    </citation>
    <scope>NUCLEOTIDE SEQUENCE [LARGE SCALE GENOMIC DNA]</scope>
    <source>
        <strain evidence="6 7">BOD18</strain>
    </source>
</reference>